<organism evidence="2 3">
    <name type="scientific">Neobacillus sedimentimangrovi</name>
    <dbReference type="NCBI Taxonomy" id="2699460"/>
    <lineage>
        <taxon>Bacteria</taxon>
        <taxon>Bacillati</taxon>
        <taxon>Bacillota</taxon>
        <taxon>Bacilli</taxon>
        <taxon>Bacillales</taxon>
        <taxon>Bacillaceae</taxon>
        <taxon>Neobacillus</taxon>
    </lineage>
</organism>
<feature type="transmembrane region" description="Helical" evidence="1">
    <location>
        <begin position="42"/>
        <end position="62"/>
    </location>
</feature>
<protein>
    <submittedName>
        <fullName evidence="2">Negative regulator of sigma-X activity</fullName>
    </submittedName>
</protein>
<keyword evidence="1" id="KW-0812">Transmembrane</keyword>
<dbReference type="RefSeq" id="WP_231315163.1">
    <property type="nucleotide sequence ID" value="NZ_JAJODE010000048.1"/>
</dbReference>
<keyword evidence="1" id="KW-0472">Membrane</keyword>
<dbReference type="Proteomes" id="UP001162836">
    <property type="component" value="Unassembled WGS sequence"/>
</dbReference>
<accession>A0ABS8QLM8</accession>
<evidence type="ECO:0000256" key="1">
    <source>
        <dbReference type="SAM" id="Phobius"/>
    </source>
</evidence>
<gene>
    <name evidence="2" type="ORF">LRS37_13980</name>
</gene>
<evidence type="ECO:0000313" key="2">
    <source>
        <dbReference type="EMBL" id="MCD4839960.1"/>
    </source>
</evidence>
<keyword evidence="1" id="KW-1133">Transmembrane helix</keyword>
<proteinExistence type="predicted"/>
<evidence type="ECO:0000313" key="3">
    <source>
        <dbReference type="Proteomes" id="UP001162836"/>
    </source>
</evidence>
<name>A0ABS8QLM8_9BACI</name>
<keyword evidence="3" id="KW-1185">Reference proteome</keyword>
<sequence>MKKSEWSDKELIELLKEMPKVKDYRDPRDIYQKLSPKKRRTFPWLFPGIASVAALFLLFLIASNIIDNNQHSLEKLKEESTSNRELARENQESGNVINNAGILKDQSEAPKTKVTNETSVKTAVYGDTDLQDGKVLIFWIPDGVQDQNLIPVATIVNDEKNKNWLSLFNENMASLKEKEWGLSDYYPLNASLSLDKNERKVIVDVPPDHTYGQASNQETLFINMLKKNISSNSEVKQIKFTTNGKPGIVLGNYGVVEEMDIKDEKKHAYFFYYPEGSNIPFLVPSPSVYKDINTAFDAMTGDIQEYRLERSLVPSFVINQVSTDDKKLLLTLNNNTKLKDDQMTVWSLEAVLLTAKEFGFEQVLVTNPPISNIGSFDLTKEINVPLAPNLREIQ</sequence>
<dbReference type="EMBL" id="JAJODE010000048">
    <property type="protein sequence ID" value="MCD4839960.1"/>
    <property type="molecule type" value="Genomic_DNA"/>
</dbReference>
<reference evidence="2 3" key="1">
    <citation type="journal article" date="2023" name="Antonie Van Leeuwenhoek">
        <title>Unveiling the genomic potential of a novel thermostable glycoside hydrolases producing Neobacillus sedimentimangrovi UE25.</title>
        <authorList>
            <person name="Ejaz U."/>
            <person name="Saleem F."/>
            <person name="Rashid R."/>
            <person name="Hasan K.A."/>
            <person name="Syed M.N."/>
            <person name="Sohail M."/>
        </authorList>
    </citation>
    <scope>NUCLEOTIDE SEQUENCE [LARGE SCALE GENOMIC DNA]</scope>
    <source>
        <strain evidence="2 3">UE25</strain>
    </source>
</reference>
<comment type="caution">
    <text evidence="2">The sequence shown here is derived from an EMBL/GenBank/DDBJ whole genome shotgun (WGS) entry which is preliminary data.</text>
</comment>